<keyword evidence="2" id="KW-1185">Reference proteome</keyword>
<protein>
    <submittedName>
        <fullName evidence="1">Calcium-dependent lipid-binding family protein</fullName>
    </submittedName>
</protein>
<dbReference type="OrthoDB" id="1915999at2759"/>
<dbReference type="PANTHER" id="PTHR32246:SF20">
    <property type="entry name" value="CALCIUM-DEPENDENT LIPID-BINDING (CALB DOMAIN) FAMILY PROTEIN"/>
    <property type="match status" value="1"/>
</dbReference>
<dbReference type="Proteomes" id="UP000325081">
    <property type="component" value="Unassembled WGS sequence"/>
</dbReference>
<dbReference type="PANTHER" id="PTHR32246">
    <property type="entry name" value="INGRESSION PROTEIN FIC1"/>
    <property type="match status" value="1"/>
</dbReference>
<reference evidence="2" key="1">
    <citation type="journal article" date="2019" name="Curr. Biol.">
        <title>Genome Sequence of Striga asiatica Provides Insight into the Evolution of Plant Parasitism.</title>
        <authorList>
            <person name="Yoshida S."/>
            <person name="Kim S."/>
            <person name="Wafula E.K."/>
            <person name="Tanskanen J."/>
            <person name="Kim Y.M."/>
            <person name="Honaas L."/>
            <person name="Yang Z."/>
            <person name="Spallek T."/>
            <person name="Conn C.E."/>
            <person name="Ichihashi Y."/>
            <person name="Cheong K."/>
            <person name="Cui S."/>
            <person name="Der J.P."/>
            <person name="Gundlach H."/>
            <person name="Jiao Y."/>
            <person name="Hori C."/>
            <person name="Ishida J.K."/>
            <person name="Kasahara H."/>
            <person name="Kiba T."/>
            <person name="Kim M.S."/>
            <person name="Koo N."/>
            <person name="Laohavisit A."/>
            <person name="Lee Y.H."/>
            <person name="Lumba S."/>
            <person name="McCourt P."/>
            <person name="Mortimer J.C."/>
            <person name="Mutuku J.M."/>
            <person name="Nomura T."/>
            <person name="Sasaki-Sekimoto Y."/>
            <person name="Seto Y."/>
            <person name="Wang Y."/>
            <person name="Wakatake T."/>
            <person name="Sakakibara H."/>
            <person name="Demura T."/>
            <person name="Yamaguchi S."/>
            <person name="Yoneyama K."/>
            <person name="Manabe R.I."/>
            <person name="Nelson D.C."/>
            <person name="Schulman A.H."/>
            <person name="Timko M.P."/>
            <person name="dePamphilis C.W."/>
            <person name="Choi D."/>
            <person name="Shirasu K."/>
        </authorList>
    </citation>
    <scope>NUCLEOTIDE SEQUENCE [LARGE SCALE GENOMIC DNA]</scope>
    <source>
        <strain evidence="2">cv. UVA1</strain>
    </source>
</reference>
<dbReference type="Gene3D" id="2.60.40.150">
    <property type="entry name" value="C2 domain"/>
    <property type="match status" value="1"/>
</dbReference>
<organism evidence="1 2">
    <name type="scientific">Striga asiatica</name>
    <name type="common">Asiatic witchweed</name>
    <name type="synonym">Buchnera asiatica</name>
    <dbReference type="NCBI Taxonomy" id="4170"/>
    <lineage>
        <taxon>Eukaryota</taxon>
        <taxon>Viridiplantae</taxon>
        <taxon>Streptophyta</taxon>
        <taxon>Embryophyta</taxon>
        <taxon>Tracheophyta</taxon>
        <taxon>Spermatophyta</taxon>
        <taxon>Magnoliopsida</taxon>
        <taxon>eudicotyledons</taxon>
        <taxon>Gunneridae</taxon>
        <taxon>Pentapetalae</taxon>
        <taxon>asterids</taxon>
        <taxon>lamiids</taxon>
        <taxon>Lamiales</taxon>
        <taxon>Orobanchaceae</taxon>
        <taxon>Buchnereae</taxon>
        <taxon>Striga</taxon>
    </lineage>
</organism>
<evidence type="ECO:0000313" key="2">
    <source>
        <dbReference type="Proteomes" id="UP000325081"/>
    </source>
</evidence>
<gene>
    <name evidence="1" type="ORF">STAS_28365</name>
</gene>
<dbReference type="EMBL" id="BKCP01009404">
    <property type="protein sequence ID" value="GER51029.1"/>
    <property type="molecule type" value="Genomic_DNA"/>
</dbReference>
<dbReference type="AlphaFoldDB" id="A0A5A7R0W2"/>
<sequence length="203" mass="22600">MGSRYEVEVTLRPYAGVWVDTAAIAAKRYTRVDEDGDTSPRWGDRLLIAFDFPIEDSTLCVDIFHADAAEDTKPLIGSARLCLRDVVDDAAAERRLELKRPSGRPQGKLEVRVSVREPPPYPAPDPYHAPQFGVPPPGTREYYRPLPYGGPYGGPPAYAAPMRGYFGAYGIPHPIYRHPAYGQGRLSPNIILQIENRVSSSRY</sequence>
<comment type="caution">
    <text evidence="1">The sequence shown here is derived from an EMBL/GenBank/DDBJ whole genome shotgun (WGS) entry which is preliminary data.</text>
</comment>
<name>A0A5A7R0W2_STRAF</name>
<accession>A0A5A7R0W2</accession>
<proteinExistence type="predicted"/>
<evidence type="ECO:0000313" key="1">
    <source>
        <dbReference type="EMBL" id="GER51029.1"/>
    </source>
</evidence>
<dbReference type="SUPFAM" id="SSF49562">
    <property type="entry name" value="C2 domain (Calcium/lipid-binding domain, CaLB)"/>
    <property type="match status" value="1"/>
</dbReference>
<dbReference type="InterPro" id="IPR035892">
    <property type="entry name" value="C2_domain_sf"/>
</dbReference>